<sequence length="103" mass="11232">MPKKGTKPKTTPVPSPLPSENPATQTRGRPPRSAKAKAAAAWQPLATTRKRMQADVLADAADAPVAPKPKRVRPGKFRLPHLPFCNITTHSDILVTACRYTVW</sequence>
<evidence type="ECO:0000313" key="1">
    <source>
        <dbReference type="EMBL" id="KAJ3007473.1"/>
    </source>
</evidence>
<protein>
    <submittedName>
        <fullName evidence="1">Uncharacterized protein</fullName>
    </submittedName>
</protein>
<dbReference type="EMBL" id="JANSHE010000746">
    <property type="protein sequence ID" value="KAJ3007473.1"/>
    <property type="molecule type" value="Genomic_DNA"/>
</dbReference>
<name>A0ACC1Q389_9APHY</name>
<reference evidence="1" key="1">
    <citation type="submission" date="2022-08" db="EMBL/GenBank/DDBJ databases">
        <title>Genome Sequence of Pycnoporus sanguineus.</title>
        <authorList>
            <person name="Buettner E."/>
        </authorList>
    </citation>
    <scope>NUCLEOTIDE SEQUENCE</scope>
    <source>
        <strain evidence="1">CG-C14</strain>
    </source>
</reference>
<accession>A0ACC1Q389</accession>
<evidence type="ECO:0000313" key="2">
    <source>
        <dbReference type="Proteomes" id="UP001144978"/>
    </source>
</evidence>
<proteinExistence type="predicted"/>
<organism evidence="1 2">
    <name type="scientific">Trametes sanguinea</name>
    <dbReference type="NCBI Taxonomy" id="158606"/>
    <lineage>
        <taxon>Eukaryota</taxon>
        <taxon>Fungi</taxon>
        <taxon>Dikarya</taxon>
        <taxon>Basidiomycota</taxon>
        <taxon>Agaricomycotina</taxon>
        <taxon>Agaricomycetes</taxon>
        <taxon>Polyporales</taxon>
        <taxon>Polyporaceae</taxon>
        <taxon>Trametes</taxon>
    </lineage>
</organism>
<dbReference type="Proteomes" id="UP001144978">
    <property type="component" value="Unassembled WGS sequence"/>
</dbReference>
<comment type="caution">
    <text evidence="1">The sequence shown here is derived from an EMBL/GenBank/DDBJ whole genome shotgun (WGS) entry which is preliminary data.</text>
</comment>
<gene>
    <name evidence="1" type="ORF">NUW54_g3540</name>
</gene>
<keyword evidence="2" id="KW-1185">Reference proteome</keyword>